<dbReference type="Pfam" id="PF07727">
    <property type="entry name" value="RVT_2"/>
    <property type="match status" value="1"/>
</dbReference>
<gene>
    <name evidence="4" type="ORF">Tci_098095</name>
</gene>
<feature type="domain" description="Reverse transcriptase Ty1/copia-type" evidence="3">
    <location>
        <begin position="1010"/>
        <end position="1094"/>
    </location>
</feature>
<keyword evidence="1" id="KW-0175">Coiled coil</keyword>
<accession>A0A699GUF0</accession>
<proteinExistence type="predicted"/>
<dbReference type="EMBL" id="BKCJ010018701">
    <property type="protein sequence ID" value="GEV26118.1"/>
    <property type="molecule type" value="Genomic_DNA"/>
</dbReference>
<comment type="caution">
    <text evidence="4">The sequence shown here is derived from an EMBL/GenBank/DDBJ whole genome shotgun (WGS) entry which is preliminary data.</text>
</comment>
<reference evidence="4" key="1">
    <citation type="journal article" date="2019" name="Sci. Rep.">
        <title>Draft genome of Tanacetum cinerariifolium, the natural source of mosquito coil.</title>
        <authorList>
            <person name="Yamashiro T."/>
            <person name="Shiraishi A."/>
            <person name="Satake H."/>
            <person name="Nakayama K."/>
        </authorList>
    </citation>
    <scope>NUCLEOTIDE SEQUENCE</scope>
</reference>
<evidence type="ECO:0000313" key="4">
    <source>
        <dbReference type="EMBL" id="GEV26118.1"/>
    </source>
</evidence>
<feature type="coiled-coil region" evidence="1">
    <location>
        <begin position="911"/>
        <end position="942"/>
    </location>
</feature>
<evidence type="ECO:0000256" key="1">
    <source>
        <dbReference type="SAM" id="Coils"/>
    </source>
</evidence>
<name>A0A699GUF0_TANCI</name>
<feature type="region of interest" description="Disordered" evidence="2">
    <location>
        <begin position="469"/>
        <end position="512"/>
    </location>
</feature>
<organism evidence="4">
    <name type="scientific">Tanacetum cinerariifolium</name>
    <name type="common">Dalmatian daisy</name>
    <name type="synonym">Chrysanthemum cinerariifolium</name>
    <dbReference type="NCBI Taxonomy" id="118510"/>
    <lineage>
        <taxon>Eukaryota</taxon>
        <taxon>Viridiplantae</taxon>
        <taxon>Streptophyta</taxon>
        <taxon>Embryophyta</taxon>
        <taxon>Tracheophyta</taxon>
        <taxon>Spermatophyta</taxon>
        <taxon>Magnoliopsida</taxon>
        <taxon>eudicotyledons</taxon>
        <taxon>Gunneridae</taxon>
        <taxon>Pentapetalae</taxon>
        <taxon>asterids</taxon>
        <taxon>campanulids</taxon>
        <taxon>Asterales</taxon>
        <taxon>Asteraceae</taxon>
        <taxon>Asteroideae</taxon>
        <taxon>Anthemideae</taxon>
        <taxon>Anthemidinae</taxon>
        <taxon>Tanacetum</taxon>
    </lineage>
</organism>
<dbReference type="InterPro" id="IPR013103">
    <property type="entry name" value="RVT_2"/>
</dbReference>
<evidence type="ECO:0000259" key="3">
    <source>
        <dbReference type="Pfam" id="PF07727"/>
    </source>
</evidence>
<feature type="non-terminal residue" evidence="4">
    <location>
        <position position="1"/>
    </location>
</feature>
<sequence length="1190" mass="133271">TQQQQQSEFPQLDSGLTVPVFKQGDDPIDAINHVMSFLSAVVTSCFPTMNNQLRNSSNPRQQATINDGRVTLQPVQGRIISFATDKMLLVQAQANGQILLEEELAFLADLGILEGQATHTVITHNAAYQVDDLDAYDSDCDELNTAKVALMANLSQYGSDVLTENSINSSDPNLSKLPTKVEVPKELPKPSMYLIDELTEVQNVFRQMEQAVKQHCLESKTFKIKMNQVLNENERLLEQIINKDIVNIVVNSSVDNTSVNMRKGMHKGYDRFQTLLSQLAIHGAGVSHEDVNQKFLSFDHLYNNLRVFERDVKGTTTSSSTTQNVAFVSADNTSSTNDVSTAYSVSSPSVSKLHKEGSSSYTDEVIHSFFLNQSSAPQLDYDDLEQINDDDMEEMDLKWHFARDCRAKGNQDNKRRDARYNGNKTRENGRRHAYQDDSKALVIIDGEDIDWSGHVEEDTQKYALMAYSSSNSSSDNETSADESNFKPSKYASCETDSSVETTTSMPDPVENAPKVACEPKYELILLSLRRNVKELGTPNHSPKIGKQGRNGHTRKGLGYAFTRKACFVCGSFSHLIRDCNFHEKRMAKQAELTKSKNKVTSQRENRPVWKNVQRVNHQNKFVPSVLLTKAGKFPVNAARKNYSSQAASTSPASKVNTARNFMNETRPKQKFYKLHSPNKRPFHNTIAQRATFSNQKVNIVGNKSLSAVKRNWDTAVKASAGCNWRNKRNSCNKDDPHRALKDKGIVDSECSRNMTGNKAYLADYQEFKGGSVAFGGSNGRITSKGKIKAGSFNLKNIDPFGDLACLFAKVSIDESNKCHRRLGHANFKNLNKLVKGNLLGENQANKSTGPKEANNSAGTQANDDQSANSEEIDLHEEHFVLPIWSAYSTTVKSSGDKIEKDTDFKTYKKPVSKAEQLVLEELEKLKTQEKEANDAAESLRKEATHDIQNANTSSTNLLNTVSTPLSTAGPSRAFNDGELSYPDDPSMPHLNDIYASPYLIHLMMMKEEWIDYDEVFAHVARIEAIRIFLAFASYMGFIVYQMDMKSAFLYGTIDEEVYVSQPLGFVDSKFPNKVYKVMKALYGLHQAPRAWSMIGSLMYLTASRYLKGQPKLGFWYSKVSSFDLESYLDSDYAGAILTGNPQQEVINFLAGDLSHGNAKRRLLWLLLLQRQNMLPLHTAVVKFCGFKINY</sequence>
<evidence type="ECO:0000256" key="2">
    <source>
        <dbReference type="SAM" id="MobiDB-lite"/>
    </source>
</evidence>
<feature type="compositionally biased region" description="Polar residues" evidence="2">
    <location>
        <begin position="494"/>
        <end position="505"/>
    </location>
</feature>
<feature type="region of interest" description="Disordered" evidence="2">
    <location>
        <begin position="841"/>
        <end position="869"/>
    </location>
</feature>
<dbReference type="AlphaFoldDB" id="A0A699GUF0"/>
<protein>
    <submittedName>
        <fullName evidence="4">Copia protein</fullName>
    </submittedName>
</protein>
<feature type="region of interest" description="Disordered" evidence="2">
    <location>
        <begin position="408"/>
        <end position="433"/>
    </location>
</feature>